<gene>
    <name evidence="4" type="ORF">AKJ08_1856</name>
</gene>
<accession>A0A0K1PEB2</accession>
<dbReference type="GO" id="GO:0004792">
    <property type="term" value="F:thiosulfate-cyanide sulfurtransferase activity"/>
    <property type="evidence" value="ECO:0007669"/>
    <property type="project" value="TreeGrafter"/>
</dbReference>
<evidence type="ECO:0000313" key="5">
    <source>
        <dbReference type="Proteomes" id="UP000055590"/>
    </source>
</evidence>
<dbReference type="STRING" id="1391653.AKJ08_1856"/>
<dbReference type="InterPro" id="IPR045078">
    <property type="entry name" value="TST/MPST-like"/>
</dbReference>
<feature type="domain" description="Rhodanese" evidence="3">
    <location>
        <begin position="12"/>
        <end position="126"/>
    </location>
</feature>
<evidence type="ECO:0000256" key="2">
    <source>
        <dbReference type="ARBA" id="ARBA00022737"/>
    </source>
</evidence>
<dbReference type="InterPro" id="IPR001763">
    <property type="entry name" value="Rhodanese-like_dom"/>
</dbReference>
<dbReference type="Proteomes" id="UP000055590">
    <property type="component" value="Chromosome"/>
</dbReference>
<dbReference type="AlphaFoldDB" id="A0A0K1PEB2"/>
<dbReference type="PANTHER" id="PTHR11364:SF27">
    <property type="entry name" value="SULFURTRANSFERASE"/>
    <property type="match status" value="1"/>
</dbReference>
<dbReference type="Gene3D" id="3.40.250.10">
    <property type="entry name" value="Rhodanese-like domain"/>
    <property type="match status" value="2"/>
</dbReference>
<keyword evidence="2" id="KW-0677">Repeat</keyword>
<feature type="domain" description="Rhodanese" evidence="3">
    <location>
        <begin position="157"/>
        <end position="270"/>
    </location>
</feature>
<reference evidence="4 5" key="1">
    <citation type="submission" date="2015-08" db="EMBL/GenBank/DDBJ databases">
        <authorList>
            <person name="Babu N.S."/>
            <person name="Beckwith C.J."/>
            <person name="Beseler K.G."/>
            <person name="Brison A."/>
            <person name="Carone J.V."/>
            <person name="Caskin T.P."/>
            <person name="Diamond M."/>
            <person name="Durham M.E."/>
            <person name="Foxe J.M."/>
            <person name="Go M."/>
            <person name="Henderson B.A."/>
            <person name="Jones I.B."/>
            <person name="McGettigan J.A."/>
            <person name="Micheletti S.J."/>
            <person name="Nasrallah M.E."/>
            <person name="Ortiz D."/>
            <person name="Piller C.R."/>
            <person name="Privatt S.R."/>
            <person name="Schneider S.L."/>
            <person name="Sharp S."/>
            <person name="Smith T.C."/>
            <person name="Stanton J.D."/>
            <person name="Ullery H.E."/>
            <person name="Wilson R.J."/>
            <person name="Serrano M.G."/>
            <person name="Buck G."/>
            <person name="Lee V."/>
            <person name="Wang Y."/>
            <person name="Carvalho R."/>
            <person name="Voegtly L."/>
            <person name="Shi R."/>
            <person name="Duckworth R."/>
            <person name="Johnson A."/>
            <person name="Loviza R."/>
            <person name="Walstead R."/>
            <person name="Shah Z."/>
            <person name="Kiflezghi M."/>
            <person name="Wade K."/>
            <person name="Ball S.L."/>
            <person name="Bradley K.W."/>
            <person name="Asai D.J."/>
            <person name="Bowman C.A."/>
            <person name="Russell D.A."/>
            <person name="Pope W.H."/>
            <person name="Jacobs-Sera D."/>
            <person name="Hendrix R.W."/>
            <person name="Hatfull G.F."/>
        </authorList>
    </citation>
    <scope>NUCLEOTIDE SEQUENCE [LARGE SCALE GENOMIC DNA]</scope>
    <source>
        <strain evidence="4 5">DSM 27710</strain>
    </source>
</reference>
<dbReference type="RefSeq" id="WP_050725773.1">
    <property type="nucleotide sequence ID" value="NZ_CP012332.1"/>
</dbReference>
<sequence length="274" mass="29193">MSESPLVQVSELKPPYLLFDTRPAPAYAAGHLPGALHADLDRDLAGPADIPARGGRHPLPDPAAWAARLASWGIRPETRVVIYDDQGGANAAARMWWMLRSVGHEHAFVLDGGLQAAIAAGWQTTIEAADASPAAVGPARPFSWPQATIDEVDERRDIAGHLVLDVRAAPRYRGEVEPLDPVAGHIPGARNLPLTENLGPDGRFLSPEALRRQYQALLGDVPPERLVVHCGSGVTACHTLLALEIAGLHGAALYVGSWSEWCRSGRLQATGATP</sequence>
<dbReference type="SUPFAM" id="SSF52821">
    <property type="entry name" value="Rhodanese/Cell cycle control phosphatase"/>
    <property type="match status" value="2"/>
</dbReference>
<dbReference type="KEGG" id="vin:AKJ08_1856"/>
<proteinExistence type="predicted"/>
<dbReference type="PANTHER" id="PTHR11364">
    <property type="entry name" value="THIOSULFATE SULFERTANSFERASE"/>
    <property type="match status" value="1"/>
</dbReference>
<dbReference type="CDD" id="cd01449">
    <property type="entry name" value="TST_Repeat_2"/>
    <property type="match status" value="1"/>
</dbReference>
<dbReference type="SMART" id="SM00450">
    <property type="entry name" value="RHOD"/>
    <property type="match status" value="2"/>
</dbReference>
<evidence type="ECO:0000313" key="4">
    <source>
        <dbReference type="EMBL" id="AKU91469.1"/>
    </source>
</evidence>
<dbReference type="CDD" id="cd01448">
    <property type="entry name" value="TST_Repeat_1"/>
    <property type="match status" value="1"/>
</dbReference>
<dbReference type="EMBL" id="CP012332">
    <property type="protein sequence ID" value="AKU91469.1"/>
    <property type="molecule type" value="Genomic_DNA"/>
</dbReference>
<evidence type="ECO:0000256" key="1">
    <source>
        <dbReference type="ARBA" id="ARBA00022679"/>
    </source>
</evidence>
<dbReference type="Pfam" id="PF00581">
    <property type="entry name" value="Rhodanese"/>
    <property type="match status" value="2"/>
</dbReference>
<dbReference type="OrthoDB" id="9781034at2"/>
<keyword evidence="1 4" id="KW-0808">Transferase</keyword>
<dbReference type="PATRIC" id="fig|1391653.3.peg.1944"/>
<name>A0A0K1PEB2_9BACT</name>
<protein>
    <submittedName>
        <fullName evidence="4">Thiosulfate sulfurtransferase, rhodanese</fullName>
    </submittedName>
</protein>
<dbReference type="PROSITE" id="PS50206">
    <property type="entry name" value="RHODANESE_3"/>
    <property type="match status" value="2"/>
</dbReference>
<keyword evidence="5" id="KW-1185">Reference proteome</keyword>
<evidence type="ECO:0000259" key="3">
    <source>
        <dbReference type="PROSITE" id="PS50206"/>
    </source>
</evidence>
<organism evidence="4 5">
    <name type="scientific">Vulgatibacter incomptus</name>
    <dbReference type="NCBI Taxonomy" id="1391653"/>
    <lineage>
        <taxon>Bacteria</taxon>
        <taxon>Pseudomonadati</taxon>
        <taxon>Myxococcota</taxon>
        <taxon>Myxococcia</taxon>
        <taxon>Myxococcales</taxon>
        <taxon>Cystobacterineae</taxon>
        <taxon>Vulgatibacteraceae</taxon>
        <taxon>Vulgatibacter</taxon>
    </lineage>
</organism>
<dbReference type="InterPro" id="IPR036873">
    <property type="entry name" value="Rhodanese-like_dom_sf"/>
</dbReference>